<organism evidence="1 2">
    <name type="scientific">Candidatus Lloydbacteria bacterium RIFCSPHIGHO2_02_FULL_50_13</name>
    <dbReference type="NCBI Taxonomy" id="1798661"/>
    <lineage>
        <taxon>Bacteria</taxon>
        <taxon>Candidatus Lloydiibacteriota</taxon>
    </lineage>
</organism>
<reference evidence="1 2" key="1">
    <citation type="journal article" date="2016" name="Nat. Commun.">
        <title>Thousands of microbial genomes shed light on interconnected biogeochemical processes in an aquifer system.</title>
        <authorList>
            <person name="Anantharaman K."/>
            <person name="Brown C.T."/>
            <person name="Hug L.A."/>
            <person name="Sharon I."/>
            <person name="Castelle C.J."/>
            <person name="Probst A.J."/>
            <person name="Thomas B.C."/>
            <person name="Singh A."/>
            <person name="Wilkins M.J."/>
            <person name="Karaoz U."/>
            <person name="Brodie E.L."/>
            <person name="Williams K.H."/>
            <person name="Hubbard S.S."/>
            <person name="Banfield J.F."/>
        </authorList>
    </citation>
    <scope>NUCLEOTIDE SEQUENCE [LARGE SCALE GENOMIC DNA]</scope>
</reference>
<comment type="caution">
    <text evidence="1">The sequence shown here is derived from an EMBL/GenBank/DDBJ whole genome shotgun (WGS) entry which is preliminary data.</text>
</comment>
<sequence length="78" mass="9165">MPKKAPKEIHPSLLPLSTSEFMASYNKNMPENYPRASAVLLQKFQELHPSLFKHGNQWSLDLHRKKFFEWLPRNTKSA</sequence>
<name>A0A1G2D3V9_9BACT</name>
<gene>
    <name evidence="1" type="ORF">A3D65_06380</name>
</gene>
<proteinExistence type="predicted"/>
<protein>
    <submittedName>
        <fullName evidence="1">Uncharacterized protein</fullName>
    </submittedName>
</protein>
<dbReference type="Proteomes" id="UP000177996">
    <property type="component" value="Unassembled WGS sequence"/>
</dbReference>
<evidence type="ECO:0000313" key="2">
    <source>
        <dbReference type="Proteomes" id="UP000177996"/>
    </source>
</evidence>
<accession>A0A1G2D3V9</accession>
<dbReference type="EMBL" id="MHLL01000059">
    <property type="protein sequence ID" value="OGZ07438.1"/>
    <property type="molecule type" value="Genomic_DNA"/>
</dbReference>
<dbReference type="AlphaFoldDB" id="A0A1G2D3V9"/>
<evidence type="ECO:0000313" key="1">
    <source>
        <dbReference type="EMBL" id="OGZ07438.1"/>
    </source>
</evidence>